<accession>A0A1G6GYN5</accession>
<dbReference type="CDD" id="cd16936">
    <property type="entry name" value="HATPase_RsbW-like"/>
    <property type="match status" value="1"/>
</dbReference>
<evidence type="ECO:0000313" key="3">
    <source>
        <dbReference type="EMBL" id="SDB86785.1"/>
    </source>
</evidence>
<dbReference type="InterPro" id="IPR050267">
    <property type="entry name" value="Anti-sigma-factor_SerPK"/>
</dbReference>
<dbReference type="SUPFAM" id="SSF55874">
    <property type="entry name" value="ATPase domain of HSP90 chaperone/DNA topoisomerase II/histidine kinase"/>
    <property type="match status" value="1"/>
</dbReference>
<protein>
    <submittedName>
        <fullName evidence="3">Serine/threonine-protein kinase RsbW</fullName>
    </submittedName>
</protein>
<reference evidence="3 4" key="1">
    <citation type="submission" date="2016-09" db="EMBL/GenBank/DDBJ databases">
        <authorList>
            <person name="Capua I."/>
            <person name="De Benedictis P."/>
            <person name="Joannis T."/>
            <person name="Lombin L.H."/>
            <person name="Cattoli G."/>
        </authorList>
    </citation>
    <scope>NUCLEOTIDE SEQUENCE [LARGE SCALE GENOMIC DNA]</scope>
    <source>
        <strain evidence="3 4">A7P-90m</strain>
    </source>
</reference>
<sequence length="131" mass="14511">MEKRLTISSKLENICLVEKLIDEVSDVLQLSSELYGKVLIATVEAVNNGIVHGNKLRPDKKVEVILTFQSPVLRILINDQGSGFDYSSVPDPTTPENIENIHGRGVFLMQHLSDSVSFDNNGSTVELIFNL</sequence>
<dbReference type="GO" id="GO:0004674">
    <property type="term" value="F:protein serine/threonine kinase activity"/>
    <property type="evidence" value="ECO:0007669"/>
    <property type="project" value="UniProtKB-KW"/>
</dbReference>
<dbReference type="Proteomes" id="UP000199452">
    <property type="component" value="Unassembled WGS sequence"/>
</dbReference>
<dbReference type="Gene3D" id="3.30.565.10">
    <property type="entry name" value="Histidine kinase-like ATPase, C-terminal domain"/>
    <property type="match status" value="1"/>
</dbReference>
<evidence type="ECO:0000313" key="4">
    <source>
        <dbReference type="Proteomes" id="UP000199452"/>
    </source>
</evidence>
<dbReference type="OrthoDB" id="1467655at2"/>
<evidence type="ECO:0000256" key="1">
    <source>
        <dbReference type="ARBA" id="ARBA00022527"/>
    </source>
</evidence>
<dbReference type="InterPro" id="IPR003594">
    <property type="entry name" value="HATPase_dom"/>
</dbReference>
<dbReference type="AlphaFoldDB" id="A0A1G6GYN5"/>
<keyword evidence="1" id="KW-0723">Serine/threonine-protein kinase</keyword>
<evidence type="ECO:0000259" key="2">
    <source>
        <dbReference type="Pfam" id="PF13581"/>
    </source>
</evidence>
<proteinExistence type="predicted"/>
<keyword evidence="4" id="KW-1185">Reference proteome</keyword>
<dbReference type="InterPro" id="IPR036890">
    <property type="entry name" value="HATPase_C_sf"/>
</dbReference>
<name>A0A1G6GYN5_9BACT</name>
<organism evidence="3 4">
    <name type="scientific">Williamwhitmania taraxaci</name>
    <dbReference type="NCBI Taxonomy" id="1640674"/>
    <lineage>
        <taxon>Bacteria</taxon>
        <taxon>Pseudomonadati</taxon>
        <taxon>Bacteroidota</taxon>
        <taxon>Bacteroidia</taxon>
        <taxon>Bacteroidales</taxon>
        <taxon>Williamwhitmaniaceae</taxon>
        <taxon>Williamwhitmania</taxon>
    </lineage>
</organism>
<dbReference type="Pfam" id="PF13581">
    <property type="entry name" value="HATPase_c_2"/>
    <property type="match status" value="1"/>
</dbReference>
<dbReference type="PANTHER" id="PTHR35526:SF3">
    <property type="entry name" value="ANTI-SIGMA-F FACTOR RSBW"/>
    <property type="match status" value="1"/>
</dbReference>
<dbReference type="PANTHER" id="PTHR35526">
    <property type="entry name" value="ANTI-SIGMA-F FACTOR RSBW-RELATED"/>
    <property type="match status" value="1"/>
</dbReference>
<dbReference type="RefSeq" id="WP_092435171.1">
    <property type="nucleotide sequence ID" value="NZ_FMYP01000005.1"/>
</dbReference>
<feature type="domain" description="Histidine kinase/HSP90-like ATPase" evidence="2">
    <location>
        <begin position="9"/>
        <end position="128"/>
    </location>
</feature>
<dbReference type="STRING" id="1640674.SAMN05216323_100520"/>
<keyword evidence="3" id="KW-0418">Kinase</keyword>
<gene>
    <name evidence="3" type="ORF">SAMN05216323_100520</name>
</gene>
<keyword evidence="3" id="KW-0808">Transferase</keyword>
<dbReference type="EMBL" id="FMYP01000005">
    <property type="protein sequence ID" value="SDB86785.1"/>
    <property type="molecule type" value="Genomic_DNA"/>
</dbReference>